<comment type="caution">
    <text evidence="2">The sequence shown here is derived from an EMBL/GenBank/DDBJ whole genome shotgun (WGS) entry which is preliminary data.</text>
</comment>
<dbReference type="SUPFAM" id="SSF56601">
    <property type="entry name" value="beta-lactamase/transpeptidase-like"/>
    <property type="match status" value="1"/>
</dbReference>
<feature type="domain" description="Beta-lactamase-related" evidence="1">
    <location>
        <begin position="7"/>
        <end position="322"/>
    </location>
</feature>
<dbReference type="OrthoDB" id="9797709at2"/>
<name>A0A4S4K344_ALKAL</name>
<dbReference type="InterPro" id="IPR001466">
    <property type="entry name" value="Beta-lactam-related"/>
</dbReference>
<protein>
    <recommendedName>
        <fullName evidence="1">Beta-lactamase-related domain-containing protein</fullName>
    </recommendedName>
</protein>
<reference evidence="2 3" key="1">
    <citation type="submission" date="2014-01" db="EMBL/GenBank/DDBJ databases">
        <title>Draft genome sequencing of Bacillus alcalophilus CGMCC 1.3604.</title>
        <authorList>
            <person name="Yang J."/>
            <person name="Diao L."/>
            <person name="Yang S."/>
        </authorList>
    </citation>
    <scope>NUCLEOTIDE SEQUENCE [LARGE SCALE GENOMIC DNA]</scope>
    <source>
        <strain evidence="2 3">CGMCC 1.3604</strain>
    </source>
</reference>
<dbReference type="PANTHER" id="PTHR46825:SF15">
    <property type="entry name" value="BETA-LACTAMASE-RELATED DOMAIN-CONTAINING PROTEIN"/>
    <property type="match status" value="1"/>
</dbReference>
<dbReference type="RefSeq" id="WP_003322501.1">
    <property type="nucleotide sequence ID" value="NZ_ALPT02000097.1"/>
</dbReference>
<sequence>MIQMDLKKKMKAYGVVGLSLATIDREKSEVICCGKKRKEATELIKEDTLFNACSISKLVTAFLIIKLAHEKKVDLDKDLSDEFVQAGFINTSHPVQHTMTLRQLLRHQAGVQDPEKSFSPLSTDGFPTMEEVLTGRTSYMQENLLIQSKANQFTYSDAGYCLIQYVLEKTTGQTFERLMDEHIFQPLNIKNSTYNWQEILTVPELATYGHHKNGKVYLKEETIYPFHAASGLWSTSADLTKLMLEWNQTLQGESRLGISVHTLNELLQTTEEHPYAGLGLFLDRENEQLEISSLGWGVGFQSMLIYYPSLEKGFVIMTNTDLGVHQTKGLIGDIYQSFKHNIG</sequence>
<evidence type="ECO:0000313" key="3">
    <source>
        <dbReference type="Proteomes" id="UP000297014"/>
    </source>
</evidence>
<dbReference type="Proteomes" id="UP000297014">
    <property type="component" value="Unassembled WGS sequence"/>
</dbReference>
<accession>A0A4S4K344</accession>
<dbReference type="InterPro" id="IPR012338">
    <property type="entry name" value="Beta-lactam/transpept-like"/>
</dbReference>
<organism evidence="2 3">
    <name type="scientific">Alkalihalobacillus alcalophilus ATCC 27647 = CGMCC 1.3604</name>
    <dbReference type="NCBI Taxonomy" id="1218173"/>
    <lineage>
        <taxon>Bacteria</taxon>
        <taxon>Bacillati</taxon>
        <taxon>Bacillota</taxon>
        <taxon>Bacilli</taxon>
        <taxon>Bacillales</taxon>
        <taxon>Bacillaceae</taxon>
        <taxon>Alkalihalobacillus</taxon>
    </lineage>
</organism>
<evidence type="ECO:0000313" key="2">
    <source>
        <dbReference type="EMBL" id="THG92093.1"/>
    </source>
</evidence>
<dbReference type="AlphaFoldDB" id="A0A4S4K344"/>
<dbReference type="Pfam" id="PF00144">
    <property type="entry name" value="Beta-lactamase"/>
    <property type="match status" value="1"/>
</dbReference>
<dbReference type="InterPro" id="IPR050491">
    <property type="entry name" value="AmpC-like"/>
</dbReference>
<dbReference type="EMBL" id="JALP01000020">
    <property type="protein sequence ID" value="THG92093.1"/>
    <property type="molecule type" value="Genomic_DNA"/>
</dbReference>
<gene>
    <name evidence="2" type="ORF">AJ85_17170</name>
</gene>
<evidence type="ECO:0000259" key="1">
    <source>
        <dbReference type="Pfam" id="PF00144"/>
    </source>
</evidence>
<dbReference type="PANTHER" id="PTHR46825">
    <property type="entry name" value="D-ALANYL-D-ALANINE-CARBOXYPEPTIDASE/ENDOPEPTIDASE AMPH"/>
    <property type="match status" value="1"/>
</dbReference>
<dbReference type="Gene3D" id="3.40.710.10">
    <property type="entry name" value="DD-peptidase/beta-lactamase superfamily"/>
    <property type="match status" value="1"/>
</dbReference>
<proteinExistence type="predicted"/>